<dbReference type="FunFam" id="3.30.420.10:FF:000045">
    <property type="entry name" value="3'-5' exonuclease DinG"/>
    <property type="match status" value="1"/>
</dbReference>
<feature type="domain" description="BRCT" evidence="8">
    <location>
        <begin position="235"/>
        <end position="329"/>
    </location>
</feature>
<organism evidence="9 10">
    <name type="scientific">Lactococcus garvieae</name>
    <dbReference type="NCBI Taxonomy" id="1363"/>
    <lineage>
        <taxon>Bacteria</taxon>
        <taxon>Bacillati</taxon>
        <taxon>Bacillota</taxon>
        <taxon>Bacilli</taxon>
        <taxon>Lactobacillales</taxon>
        <taxon>Streptococcaceae</taxon>
        <taxon>Lactococcus</taxon>
    </lineage>
</organism>
<dbReference type="InterPro" id="IPR001357">
    <property type="entry name" value="BRCT_dom"/>
</dbReference>
<dbReference type="PANTHER" id="PTHR30231:SF41">
    <property type="entry name" value="DNA POLYMERASE III SUBUNIT EPSILON"/>
    <property type="match status" value="1"/>
</dbReference>
<dbReference type="PANTHER" id="PTHR30231">
    <property type="entry name" value="DNA POLYMERASE III SUBUNIT EPSILON"/>
    <property type="match status" value="1"/>
</dbReference>
<dbReference type="InterPro" id="IPR036397">
    <property type="entry name" value="RNaseH_sf"/>
</dbReference>
<dbReference type="SUPFAM" id="SSF52113">
    <property type="entry name" value="BRCT domain"/>
    <property type="match status" value="1"/>
</dbReference>
<evidence type="ECO:0000256" key="4">
    <source>
        <dbReference type="ARBA" id="ARBA00022722"/>
    </source>
</evidence>
<dbReference type="SMART" id="SM00479">
    <property type="entry name" value="EXOIII"/>
    <property type="match status" value="1"/>
</dbReference>
<accession>A0A1I4HCG4</accession>
<evidence type="ECO:0000313" key="9">
    <source>
        <dbReference type="EMBL" id="SFL39894.1"/>
    </source>
</evidence>
<dbReference type="Gene3D" id="3.40.50.10190">
    <property type="entry name" value="BRCT domain"/>
    <property type="match status" value="1"/>
</dbReference>
<dbReference type="InterPro" id="IPR012337">
    <property type="entry name" value="RNaseH-like_sf"/>
</dbReference>
<evidence type="ECO:0000256" key="7">
    <source>
        <dbReference type="ARBA" id="ARBA00070925"/>
    </source>
</evidence>
<evidence type="ECO:0000259" key="8">
    <source>
        <dbReference type="PROSITE" id="PS50172"/>
    </source>
</evidence>
<dbReference type="Proteomes" id="UP000181969">
    <property type="component" value="Unassembled WGS sequence"/>
</dbReference>
<dbReference type="GO" id="GO:0003677">
    <property type="term" value="F:DNA binding"/>
    <property type="evidence" value="ECO:0007669"/>
    <property type="project" value="InterPro"/>
</dbReference>
<dbReference type="AlphaFoldDB" id="A0A1I4HCG4"/>
<keyword evidence="3" id="KW-0235">DNA replication</keyword>
<dbReference type="CDD" id="cd17748">
    <property type="entry name" value="BRCT_DNA_ligase_like"/>
    <property type="match status" value="1"/>
</dbReference>
<evidence type="ECO:0000256" key="3">
    <source>
        <dbReference type="ARBA" id="ARBA00022705"/>
    </source>
</evidence>
<dbReference type="NCBIfam" id="TIGR00573">
    <property type="entry name" value="dnaq"/>
    <property type="match status" value="1"/>
</dbReference>
<dbReference type="RefSeq" id="WP_177180191.1">
    <property type="nucleotide sequence ID" value="NZ_FOTJ01000008.1"/>
</dbReference>
<dbReference type="InterPro" id="IPR013520">
    <property type="entry name" value="Ribonucl_H"/>
</dbReference>
<dbReference type="CDD" id="cd06127">
    <property type="entry name" value="DEDDh"/>
    <property type="match status" value="1"/>
</dbReference>
<reference evidence="9 10" key="1">
    <citation type="submission" date="2016-10" db="EMBL/GenBank/DDBJ databases">
        <authorList>
            <person name="de Groot N.N."/>
        </authorList>
    </citation>
    <scope>NUCLEOTIDE SEQUENCE [LARGE SCALE GENOMIC DNA]</scope>
    <source>
        <strain evidence="9 10">M79</strain>
    </source>
</reference>
<keyword evidence="5" id="KW-0269">Exonuclease</keyword>
<dbReference type="GO" id="GO:0008408">
    <property type="term" value="F:3'-5' exonuclease activity"/>
    <property type="evidence" value="ECO:0007669"/>
    <property type="project" value="TreeGrafter"/>
</dbReference>
<keyword evidence="4" id="KW-0540">Nuclease</keyword>
<evidence type="ECO:0000256" key="1">
    <source>
        <dbReference type="ARBA" id="ARBA00022679"/>
    </source>
</evidence>
<evidence type="ECO:0000313" key="10">
    <source>
        <dbReference type="Proteomes" id="UP000181969"/>
    </source>
</evidence>
<sequence length="329" mass="37491">MQIEISDNTSSIVDTIKNSKSTRQKGKSLTQFIDNYCVVDVETTGLDPKRDDIIEISALRIRNSKIVDKFTTLIVPENFEGLPSFITSLTGITTESILLEGIPIESAIKDFISFIGNDIILGHNINFDINFLYDALAKYTNQQFDSDFIDTLKIARYALPEERHHRLKDLINIFSISDISEHDLHRSINDCKVTKIIYDKLRKILGSDWECPSTYSNSKYKFNAKNIIADENKFKENHIFFDKYIVFTGKLNRLTRKSAAQLVADIGGHPQNGINSNTDFLVVGNFDYVKNLKDGMSSKQKKAIEKQLAGQDIKILTEDVFLEQLEQFI</sequence>
<dbReference type="GO" id="GO:0005829">
    <property type="term" value="C:cytosol"/>
    <property type="evidence" value="ECO:0007669"/>
    <property type="project" value="TreeGrafter"/>
</dbReference>
<dbReference type="Pfam" id="PF00929">
    <property type="entry name" value="RNase_T"/>
    <property type="match status" value="1"/>
</dbReference>
<name>A0A1I4HCG4_9LACT</name>
<dbReference type="EMBL" id="FOTJ01000008">
    <property type="protein sequence ID" value="SFL39894.1"/>
    <property type="molecule type" value="Genomic_DNA"/>
</dbReference>
<evidence type="ECO:0000256" key="2">
    <source>
        <dbReference type="ARBA" id="ARBA00022695"/>
    </source>
</evidence>
<keyword evidence="1" id="KW-0808">Transferase</keyword>
<gene>
    <name evidence="9" type="ORF">SAMN05216438_10833</name>
</gene>
<dbReference type="PROSITE" id="PS50172">
    <property type="entry name" value="BRCT"/>
    <property type="match status" value="1"/>
</dbReference>
<keyword evidence="6" id="KW-0239">DNA-directed DNA polymerase</keyword>
<dbReference type="GO" id="GO:0003887">
    <property type="term" value="F:DNA-directed DNA polymerase activity"/>
    <property type="evidence" value="ECO:0007669"/>
    <property type="project" value="UniProtKB-KW"/>
</dbReference>
<dbReference type="InterPro" id="IPR036420">
    <property type="entry name" value="BRCT_dom_sf"/>
</dbReference>
<evidence type="ECO:0000256" key="5">
    <source>
        <dbReference type="ARBA" id="ARBA00022839"/>
    </source>
</evidence>
<dbReference type="Pfam" id="PF00533">
    <property type="entry name" value="BRCT"/>
    <property type="match status" value="1"/>
</dbReference>
<keyword evidence="2" id="KW-0548">Nucleotidyltransferase</keyword>
<dbReference type="Gene3D" id="3.30.420.10">
    <property type="entry name" value="Ribonuclease H-like superfamily/Ribonuclease H"/>
    <property type="match status" value="1"/>
</dbReference>
<dbReference type="GO" id="GO:0045004">
    <property type="term" value="P:DNA replication proofreading"/>
    <property type="evidence" value="ECO:0007669"/>
    <property type="project" value="TreeGrafter"/>
</dbReference>
<evidence type="ECO:0000256" key="6">
    <source>
        <dbReference type="ARBA" id="ARBA00022932"/>
    </source>
</evidence>
<dbReference type="InterPro" id="IPR006054">
    <property type="entry name" value="DnaQ"/>
</dbReference>
<keyword evidence="5" id="KW-0378">Hydrolase</keyword>
<proteinExistence type="predicted"/>
<dbReference type="SUPFAM" id="SSF53098">
    <property type="entry name" value="Ribonuclease H-like"/>
    <property type="match status" value="1"/>
</dbReference>
<protein>
    <recommendedName>
        <fullName evidence="7">DNA polymerase III polC-type</fullName>
    </recommendedName>
</protein>